<keyword evidence="4" id="KW-1185">Reference proteome</keyword>
<dbReference type="SMART" id="SM00267">
    <property type="entry name" value="GGDEF"/>
    <property type="match status" value="1"/>
</dbReference>
<dbReference type="PATRIC" id="fig|1653476.3.peg.1891"/>
<dbReference type="KEGG" id="cthi:THC_1815"/>
<reference evidence="4" key="2">
    <citation type="journal article" date="2016" name="Int. J. Syst. Evol. Microbiol.">
        <title>Caldimicrobium thiodismutans sp. nov., a sulfur-disproportionating bacterium isolated from a hot spring.</title>
        <authorList>
            <person name="Kojima H."/>
            <person name="Umezawa K."/>
            <person name="Fukui M."/>
        </authorList>
    </citation>
    <scope>NUCLEOTIDE SEQUENCE [LARGE SCALE GENOMIC DNA]</scope>
    <source>
        <strain evidence="4">TF1</strain>
    </source>
</reference>
<dbReference type="InterPro" id="IPR000160">
    <property type="entry name" value="GGDEF_dom"/>
</dbReference>
<dbReference type="EMBL" id="AP014945">
    <property type="protein sequence ID" value="BAU24174.1"/>
    <property type="molecule type" value="Genomic_DNA"/>
</dbReference>
<gene>
    <name evidence="3" type="ORF">THC_1815</name>
</gene>
<dbReference type="NCBIfam" id="TIGR00254">
    <property type="entry name" value="GGDEF"/>
    <property type="match status" value="1"/>
</dbReference>
<evidence type="ECO:0000313" key="3">
    <source>
        <dbReference type="EMBL" id="BAU24174.1"/>
    </source>
</evidence>
<name>A0A0U5AZP6_9BACT</name>
<sequence>MIVKTTKIHLKKIYSFWDKKAPFSHWKKALSESFKIREFYLLEKFLDALLFNPPDLVIYYYHKSPEGLEIFIRDIKLQFNLVRLPLLLVINHDSLRELENYLKAIDDFFFLNSSANEVLLRVELSLRRIDRISDNNPLTGLPGNVSIERNLYKVLESERPYAIGYLDLDNFKAYNDLYGFSRGDELIKNVARILVTTISSHTRDGFVGHIGGDDFVFIVPLESVEKVAEEVIKKFETLIPKLVSRKDLERGYFISKDRQGKTCTFPLPSISIAIVPVQKGKFTHIGEIAERAGQIKKLIKAQPGSVYFVDRRA</sequence>
<accession>A0A0U5AZP6</accession>
<organism evidence="3 4">
    <name type="scientific">Caldimicrobium thiodismutans</name>
    <dbReference type="NCBI Taxonomy" id="1653476"/>
    <lineage>
        <taxon>Bacteria</taxon>
        <taxon>Pseudomonadati</taxon>
        <taxon>Thermodesulfobacteriota</taxon>
        <taxon>Thermodesulfobacteria</taxon>
        <taxon>Thermodesulfobacteriales</taxon>
        <taxon>Thermodesulfobacteriaceae</taxon>
        <taxon>Caldimicrobium</taxon>
    </lineage>
</organism>
<evidence type="ECO:0000313" key="4">
    <source>
        <dbReference type="Proteomes" id="UP000068196"/>
    </source>
</evidence>
<dbReference type="InterPro" id="IPR029787">
    <property type="entry name" value="Nucleotide_cyclase"/>
</dbReference>
<dbReference type="AlphaFoldDB" id="A0A0U5AZP6"/>
<evidence type="ECO:0000256" key="1">
    <source>
        <dbReference type="ARBA" id="ARBA00012528"/>
    </source>
</evidence>
<reference evidence="3 4" key="1">
    <citation type="journal article" date="2016" name="Int. J. Syst. Evol. Microbiol.">
        <title>Caldimicrobium thiodismutans sp. nov., a sulfur-disproportionating bacterium isolated from a hot spring, and emended description of the genus Caldimicrobium.</title>
        <authorList>
            <person name="Kojima H."/>
            <person name="Umezawa K."/>
            <person name="Fukui M."/>
        </authorList>
    </citation>
    <scope>NUCLEOTIDE SEQUENCE [LARGE SCALE GENOMIC DNA]</scope>
    <source>
        <strain evidence="3 4">TF1</strain>
    </source>
</reference>
<dbReference type="PANTHER" id="PTHR45138">
    <property type="entry name" value="REGULATORY COMPONENTS OF SENSORY TRANSDUCTION SYSTEM"/>
    <property type="match status" value="1"/>
</dbReference>
<dbReference type="InterPro" id="IPR050469">
    <property type="entry name" value="Diguanylate_Cyclase"/>
</dbReference>
<feature type="domain" description="GGDEF" evidence="2">
    <location>
        <begin position="159"/>
        <end position="312"/>
    </location>
</feature>
<protein>
    <recommendedName>
        <fullName evidence="1">diguanylate cyclase</fullName>
        <ecNumber evidence="1">2.7.7.65</ecNumber>
    </recommendedName>
</protein>
<dbReference type="Proteomes" id="UP000068196">
    <property type="component" value="Chromosome"/>
</dbReference>
<dbReference type="InterPro" id="IPR043128">
    <property type="entry name" value="Rev_trsase/Diguanyl_cyclase"/>
</dbReference>
<proteinExistence type="predicted"/>
<dbReference type="PANTHER" id="PTHR45138:SF25">
    <property type="entry name" value="GGDEF DOMAIN PROTEIN"/>
    <property type="match status" value="1"/>
</dbReference>
<dbReference type="GO" id="GO:0052621">
    <property type="term" value="F:diguanylate cyclase activity"/>
    <property type="evidence" value="ECO:0007669"/>
    <property type="project" value="UniProtKB-EC"/>
</dbReference>
<dbReference type="GO" id="GO:0043709">
    <property type="term" value="P:cell adhesion involved in single-species biofilm formation"/>
    <property type="evidence" value="ECO:0007669"/>
    <property type="project" value="TreeGrafter"/>
</dbReference>
<dbReference type="Gene3D" id="3.30.70.270">
    <property type="match status" value="1"/>
</dbReference>
<dbReference type="GO" id="GO:1902201">
    <property type="term" value="P:negative regulation of bacterial-type flagellum-dependent cell motility"/>
    <property type="evidence" value="ECO:0007669"/>
    <property type="project" value="TreeGrafter"/>
</dbReference>
<evidence type="ECO:0000259" key="2">
    <source>
        <dbReference type="PROSITE" id="PS50887"/>
    </source>
</evidence>
<dbReference type="SUPFAM" id="SSF55073">
    <property type="entry name" value="Nucleotide cyclase"/>
    <property type="match status" value="1"/>
</dbReference>
<dbReference type="GO" id="GO:0005886">
    <property type="term" value="C:plasma membrane"/>
    <property type="evidence" value="ECO:0007669"/>
    <property type="project" value="TreeGrafter"/>
</dbReference>
<dbReference type="STRING" id="1653476.THC_1815"/>
<dbReference type="PROSITE" id="PS50887">
    <property type="entry name" value="GGDEF"/>
    <property type="match status" value="1"/>
</dbReference>
<dbReference type="Pfam" id="PF00990">
    <property type="entry name" value="GGDEF"/>
    <property type="match status" value="1"/>
</dbReference>
<dbReference type="EC" id="2.7.7.65" evidence="1"/>
<dbReference type="CDD" id="cd01949">
    <property type="entry name" value="GGDEF"/>
    <property type="match status" value="1"/>
</dbReference>